<dbReference type="GO" id="GO:0003677">
    <property type="term" value="F:DNA binding"/>
    <property type="evidence" value="ECO:0007669"/>
    <property type="project" value="InterPro"/>
</dbReference>
<accession>A0A1K0GKD5</accession>
<dbReference type="Proteomes" id="UP000182486">
    <property type="component" value="Unassembled WGS sequence"/>
</dbReference>
<name>A0A1K0GKD5_9ACTN</name>
<keyword evidence="3" id="KW-1185">Reference proteome</keyword>
<dbReference type="EMBL" id="MEIA01000326">
    <property type="protein sequence ID" value="OJF11460.1"/>
    <property type="molecule type" value="Genomic_DNA"/>
</dbReference>
<feature type="region of interest" description="Disordered" evidence="1">
    <location>
        <begin position="110"/>
        <end position="129"/>
    </location>
</feature>
<sequence length="129" mass="13674">MPQDPEDLLVDWQQSAEQQAQVGLVLSRRMQEVAASAESAGGEAVVVVDHTGGMTGLTLTAPAMRLSAAELAETILATSRRAQAQLAEKMAELVTSIYGSDSPTAAFISGTYAEQFPPPLEEDEGQARR</sequence>
<gene>
    <name evidence="2" type="ORF">BG844_26200</name>
</gene>
<organism evidence="2 3">
    <name type="scientific">Couchioplanes caeruleus subsp. caeruleus</name>
    <dbReference type="NCBI Taxonomy" id="56427"/>
    <lineage>
        <taxon>Bacteria</taxon>
        <taxon>Bacillati</taxon>
        <taxon>Actinomycetota</taxon>
        <taxon>Actinomycetes</taxon>
        <taxon>Micromonosporales</taxon>
        <taxon>Micromonosporaceae</taxon>
        <taxon>Couchioplanes</taxon>
    </lineage>
</organism>
<feature type="compositionally biased region" description="Acidic residues" evidence="1">
    <location>
        <begin position="120"/>
        <end position="129"/>
    </location>
</feature>
<evidence type="ECO:0000256" key="1">
    <source>
        <dbReference type="SAM" id="MobiDB-lite"/>
    </source>
</evidence>
<evidence type="ECO:0000313" key="3">
    <source>
        <dbReference type="Proteomes" id="UP000182486"/>
    </source>
</evidence>
<comment type="caution">
    <text evidence="2">The sequence shown here is derived from an EMBL/GenBank/DDBJ whole genome shotgun (WGS) entry which is preliminary data.</text>
</comment>
<dbReference type="AlphaFoldDB" id="A0A1K0GKD5"/>
<reference evidence="2 3" key="1">
    <citation type="submission" date="2016-09" db="EMBL/GenBank/DDBJ databases">
        <title>Couchioplanes caeruleus draft genome sequence.</title>
        <authorList>
            <person name="Sheehan J."/>
            <person name="Caffrey P."/>
        </authorList>
    </citation>
    <scope>NUCLEOTIDE SEQUENCE [LARGE SCALE GENOMIC DNA]</scope>
    <source>
        <strain evidence="2 3">DSM 43634</strain>
    </source>
</reference>
<dbReference type="RefSeq" id="WP_071808030.1">
    <property type="nucleotide sequence ID" value="NZ_MEIA01000326.1"/>
</dbReference>
<proteinExistence type="predicted"/>
<dbReference type="Gene3D" id="3.30.1310.10">
    <property type="entry name" value="Nucleoid-associated protein YbaB-like domain"/>
    <property type="match status" value="1"/>
</dbReference>
<protein>
    <recommendedName>
        <fullName evidence="4">YbaB/EbfC DNA-binding family protein</fullName>
    </recommendedName>
</protein>
<evidence type="ECO:0000313" key="2">
    <source>
        <dbReference type="EMBL" id="OJF11460.1"/>
    </source>
</evidence>
<dbReference type="InterPro" id="IPR004401">
    <property type="entry name" value="YbaB/EbfC"/>
</dbReference>
<dbReference type="InterPro" id="IPR036894">
    <property type="entry name" value="YbaB-like_sf"/>
</dbReference>
<dbReference type="Pfam" id="PF02575">
    <property type="entry name" value="YbaB_DNA_bd"/>
    <property type="match status" value="1"/>
</dbReference>
<evidence type="ECO:0008006" key="4">
    <source>
        <dbReference type="Google" id="ProtNLM"/>
    </source>
</evidence>